<keyword evidence="3" id="KW-0597">Phosphoprotein</keyword>
<keyword evidence="4" id="KW-0808">Transferase</keyword>
<dbReference type="CDD" id="cd06225">
    <property type="entry name" value="HAMP"/>
    <property type="match status" value="1"/>
</dbReference>
<name>A0ABX1Y5T7_9BACL</name>
<dbReference type="InterPro" id="IPR010559">
    <property type="entry name" value="Sig_transdc_His_kin_internal"/>
</dbReference>
<dbReference type="SMART" id="SM00304">
    <property type="entry name" value="HAMP"/>
    <property type="match status" value="1"/>
</dbReference>
<dbReference type="Gene3D" id="3.30.565.10">
    <property type="entry name" value="Histidine kinase-like ATPase, C-terminal domain"/>
    <property type="match status" value="1"/>
</dbReference>
<comment type="caution">
    <text evidence="8">The sequence shown here is derived from an EMBL/GenBank/DDBJ whole genome shotgun (WGS) entry which is preliminary data.</text>
</comment>
<reference evidence="8 9" key="1">
    <citation type="submission" date="2019-10" db="EMBL/GenBank/DDBJ databases">
        <title>Description of Paenibacillus terrestris sp. nov.</title>
        <authorList>
            <person name="Carlier A."/>
            <person name="Qi S."/>
        </authorList>
    </citation>
    <scope>NUCLEOTIDE SEQUENCE [LARGE SCALE GENOMIC DNA]</scope>
    <source>
        <strain evidence="8 9">LMG 31458</strain>
    </source>
</reference>
<dbReference type="Proteomes" id="UP000616779">
    <property type="component" value="Unassembled WGS sequence"/>
</dbReference>
<evidence type="ECO:0000313" key="9">
    <source>
        <dbReference type="Proteomes" id="UP000616779"/>
    </source>
</evidence>
<dbReference type="PANTHER" id="PTHR34220">
    <property type="entry name" value="SENSOR HISTIDINE KINASE YPDA"/>
    <property type="match status" value="1"/>
</dbReference>
<dbReference type="InterPro" id="IPR050640">
    <property type="entry name" value="Bact_2-comp_sensor_kinase"/>
</dbReference>
<dbReference type="PROSITE" id="PS50885">
    <property type="entry name" value="HAMP"/>
    <property type="match status" value="1"/>
</dbReference>
<feature type="transmembrane region" description="Helical" evidence="6">
    <location>
        <begin position="21"/>
        <end position="39"/>
    </location>
</feature>
<evidence type="ECO:0000259" key="7">
    <source>
        <dbReference type="PROSITE" id="PS50885"/>
    </source>
</evidence>
<comment type="subcellular location">
    <subcellularLocation>
        <location evidence="1">Cell membrane</location>
        <topology evidence="1">Multi-pass membrane protein</topology>
    </subcellularLocation>
</comment>
<keyword evidence="9" id="KW-1185">Reference proteome</keyword>
<evidence type="ECO:0000256" key="4">
    <source>
        <dbReference type="ARBA" id="ARBA00022679"/>
    </source>
</evidence>
<keyword evidence="6" id="KW-1133">Transmembrane helix</keyword>
<keyword evidence="2" id="KW-1003">Cell membrane</keyword>
<evidence type="ECO:0000256" key="3">
    <source>
        <dbReference type="ARBA" id="ARBA00022553"/>
    </source>
</evidence>
<evidence type="ECO:0000256" key="1">
    <source>
        <dbReference type="ARBA" id="ARBA00004651"/>
    </source>
</evidence>
<feature type="domain" description="HAMP" evidence="7">
    <location>
        <begin position="321"/>
        <end position="373"/>
    </location>
</feature>
<dbReference type="EMBL" id="WHOA01000205">
    <property type="protein sequence ID" value="NOU75350.1"/>
    <property type="molecule type" value="Genomic_DNA"/>
</dbReference>
<evidence type="ECO:0000313" key="8">
    <source>
        <dbReference type="EMBL" id="NOU75350.1"/>
    </source>
</evidence>
<accession>A0ABX1Y5T7</accession>
<keyword evidence="5 6" id="KW-0472">Membrane</keyword>
<dbReference type="Pfam" id="PF06580">
    <property type="entry name" value="His_kinase"/>
    <property type="match status" value="1"/>
</dbReference>
<organism evidence="8 9">
    <name type="scientific">Paenibacillus phytorum</name>
    <dbReference type="NCBI Taxonomy" id="2654977"/>
    <lineage>
        <taxon>Bacteria</taxon>
        <taxon>Bacillati</taxon>
        <taxon>Bacillota</taxon>
        <taxon>Bacilli</taxon>
        <taxon>Bacillales</taxon>
        <taxon>Paenibacillaceae</taxon>
        <taxon>Paenibacillus</taxon>
    </lineage>
</organism>
<dbReference type="InterPro" id="IPR003660">
    <property type="entry name" value="HAMP_dom"/>
</dbReference>
<evidence type="ECO:0000256" key="6">
    <source>
        <dbReference type="SAM" id="Phobius"/>
    </source>
</evidence>
<evidence type="ECO:0000256" key="2">
    <source>
        <dbReference type="ARBA" id="ARBA00022475"/>
    </source>
</evidence>
<proteinExistence type="predicted"/>
<feature type="transmembrane region" description="Helical" evidence="6">
    <location>
        <begin position="300"/>
        <end position="320"/>
    </location>
</feature>
<dbReference type="Gene3D" id="6.10.340.10">
    <property type="match status" value="1"/>
</dbReference>
<sequence>MGRIIMLNISGLRKINIYSKLVLTFLIVLLPLNGIALYVSSRGAEHVEKEILTSVQSKMAFYMTTFESEITRTLQSQHSFVSDYDVMNLSTQANFMDQNAKREAILRLQQRLDLLVNTSSFLSHVTMHIPLLERSITDKRVLDSISEDYKSLREYSSRYDAPIVKWNERMFINLIYPPERTIQLEDKAPLFVLTLEIAQSRLQHVLEQLAGSYHGEAFLISNGDIPWTLGSSQNTTISEHLWNEILQTIPLDSVSYITNLKTTDGEYIVAAERSNETGILLAAVIPTQQVMGSLKQYKQWSWLIMSMTIIMIFIFSYGLYRIIHTPLRRLVGAFRIVEKGEFNVTIGHPNEDEFGYLYARFNEMVMQVKRLIQEVYEQKYRLQLSELKQLQSQINPHFLYNSHFSMYYMAKNDDKENLMRFIKYMGDYFQYITRNGSDEMILREEINHAITYANIQEMRFQMRIRFTIVDIPIVVDTILVPRLILQPIVENAYKHGLENKEEAGVLAIRFIVAADRLEIVIEDNADLSENSLVAMHELLSGQNGAGETTGMLNVHRRLQIKYGPTSGLRLARGTMGGLCVSIVIPLAKQEGEEDYASSARC</sequence>
<gene>
    <name evidence="8" type="ORF">GC098_28875</name>
</gene>
<keyword evidence="6" id="KW-0812">Transmembrane</keyword>
<dbReference type="InterPro" id="IPR036890">
    <property type="entry name" value="HATPase_C_sf"/>
</dbReference>
<dbReference type="SUPFAM" id="SSF158472">
    <property type="entry name" value="HAMP domain-like"/>
    <property type="match status" value="1"/>
</dbReference>
<protein>
    <submittedName>
        <fullName evidence="8">HAMP domain-containing protein</fullName>
    </submittedName>
</protein>
<dbReference type="PANTHER" id="PTHR34220:SF7">
    <property type="entry name" value="SENSOR HISTIDINE KINASE YPDA"/>
    <property type="match status" value="1"/>
</dbReference>
<dbReference type="SUPFAM" id="SSF55874">
    <property type="entry name" value="ATPase domain of HSP90 chaperone/DNA topoisomerase II/histidine kinase"/>
    <property type="match status" value="1"/>
</dbReference>
<evidence type="ECO:0000256" key="5">
    <source>
        <dbReference type="ARBA" id="ARBA00023136"/>
    </source>
</evidence>
<dbReference type="Pfam" id="PF00672">
    <property type="entry name" value="HAMP"/>
    <property type="match status" value="1"/>
</dbReference>